<dbReference type="InterPro" id="IPR036610">
    <property type="entry name" value="PEBP-like_sf"/>
</dbReference>
<dbReference type="Proteomes" id="UP001186944">
    <property type="component" value="Unassembled WGS sequence"/>
</dbReference>
<evidence type="ECO:0000313" key="1">
    <source>
        <dbReference type="EMBL" id="KAK3085031.1"/>
    </source>
</evidence>
<gene>
    <name evidence="1" type="ORF">FSP39_023113</name>
</gene>
<proteinExistence type="predicted"/>
<dbReference type="SUPFAM" id="SSF49777">
    <property type="entry name" value="PEBP-like"/>
    <property type="match status" value="2"/>
</dbReference>
<sequence length="390" mass="44617">MFWFGTDYSIRCPDPHGSLECSNPMPHHHDSLVSRLFGDSVNFHSTPLDRYIDVHFYSQKGQYNSCGYIWDSGDDLSFSIDPLSMDSFTPWDTRNMPNISWIAPSSDEHYTLIVMDPGYLMAHGIYINIPGNFLPDGEAIMEYHVPEHIFSFHNIYTFLLFKQNGSISLSHEWETKLKHKYIRNIYTIPDLMEAYGLMGPVAMTWMRIKGDPYAIQLHIDQGEYYACPYLMEAEINKHNRSFIPHHTRMTVDVEITFSPPAIAFTSCCSAFYYDHRVVKLNPLGNSSVRCGDVRTGVDPSVVLTRLGLMKESKMFNNSLYTLLCVDPDVPTPSFGTPDFPLLHWLISNIEDGDLPTGHVVMKYSGPAPLNNLGHTYYFLLYEQTMELNVS</sequence>
<protein>
    <submittedName>
        <fullName evidence="1">Uncharacterized protein</fullName>
    </submittedName>
</protein>
<dbReference type="EMBL" id="VSWD01000013">
    <property type="protein sequence ID" value="KAK3085031.1"/>
    <property type="molecule type" value="Genomic_DNA"/>
</dbReference>
<dbReference type="Pfam" id="PF01161">
    <property type="entry name" value="PBP"/>
    <property type="match status" value="1"/>
</dbReference>
<dbReference type="Gene3D" id="3.90.280.10">
    <property type="entry name" value="PEBP-like"/>
    <property type="match status" value="2"/>
</dbReference>
<dbReference type="PANTHER" id="PTHR11362:SF82">
    <property type="entry name" value="PHOSPHATIDYLETHANOLAMINE-BINDING PROTEIN 4"/>
    <property type="match status" value="1"/>
</dbReference>
<dbReference type="PANTHER" id="PTHR11362">
    <property type="entry name" value="PHOSPHATIDYLETHANOLAMINE-BINDING PROTEIN"/>
    <property type="match status" value="1"/>
</dbReference>
<dbReference type="InterPro" id="IPR035810">
    <property type="entry name" value="PEBP_euk"/>
</dbReference>
<organism evidence="1 2">
    <name type="scientific">Pinctada imbricata</name>
    <name type="common">Atlantic pearl-oyster</name>
    <name type="synonym">Pinctada martensii</name>
    <dbReference type="NCBI Taxonomy" id="66713"/>
    <lineage>
        <taxon>Eukaryota</taxon>
        <taxon>Metazoa</taxon>
        <taxon>Spiralia</taxon>
        <taxon>Lophotrochozoa</taxon>
        <taxon>Mollusca</taxon>
        <taxon>Bivalvia</taxon>
        <taxon>Autobranchia</taxon>
        <taxon>Pteriomorphia</taxon>
        <taxon>Pterioida</taxon>
        <taxon>Pterioidea</taxon>
        <taxon>Pteriidae</taxon>
        <taxon>Pinctada</taxon>
    </lineage>
</organism>
<keyword evidence="2" id="KW-1185">Reference proteome</keyword>
<name>A0AA88XLC6_PINIB</name>
<evidence type="ECO:0000313" key="2">
    <source>
        <dbReference type="Proteomes" id="UP001186944"/>
    </source>
</evidence>
<dbReference type="InterPro" id="IPR008914">
    <property type="entry name" value="PEBP"/>
</dbReference>
<comment type="caution">
    <text evidence="1">The sequence shown here is derived from an EMBL/GenBank/DDBJ whole genome shotgun (WGS) entry which is preliminary data.</text>
</comment>
<accession>A0AA88XLC6</accession>
<reference evidence="1" key="1">
    <citation type="submission" date="2019-08" db="EMBL/GenBank/DDBJ databases">
        <title>The improved chromosome-level genome for the pearl oyster Pinctada fucata martensii using PacBio sequencing and Hi-C.</title>
        <authorList>
            <person name="Zheng Z."/>
        </authorList>
    </citation>
    <scope>NUCLEOTIDE SEQUENCE</scope>
    <source>
        <strain evidence="1">ZZ-2019</strain>
        <tissue evidence="1">Adductor muscle</tissue>
    </source>
</reference>
<dbReference type="AlphaFoldDB" id="A0AA88XLC6"/>